<evidence type="ECO:0000313" key="3">
    <source>
        <dbReference type="Proteomes" id="UP000887013"/>
    </source>
</evidence>
<dbReference type="Proteomes" id="UP000887013">
    <property type="component" value="Unassembled WGS sequence"/>
</dbReference>
<feature type="transmembrane region" description="Helical" evidence="1">
    <location>
        <begin position="78"/>
        <end position="99"/>
    </location>
</feature>
<proteinExistence type="predicted"/>
<sequence>MDLMDVLHAISIVLQSLMDGESGRPVWDTRMNKYMRGDMETGWFNQPHILNTFMMVGYGTYGTVDSVSPLMISFDHQMFVLTLYSTILISLFLFLVKFINVTFVL</sequence>
<evidence type="ECO:0000256" key="1">
    <source>
        <dbReference type="SAM" id="Phobius"/>
    </source>
</evidence>
<accession>A0A8X6NJK3</accession>
<reference evidence="2" key="1">
    <citation type="submission" date="2020-08" db="EMBL/GenBank/DDBJ databases">
        <title>Multicomponent nature underlies the extraordinary mechanical properties of spider dragline silk.</title>
        <authorList>
            <person name="Kono N."/>
            <person name="Nakamura H."/>
            <person name="Mori M."/>
            <person name="Yoshida Y."/>
            <person name="Ohtoshi R."/>
            <person name="Malay A.D."/>
            <person name="Moran D.A.P."/>
            <person name="Tomita M."/>
            <person name="Numata K."/>
            <person name="Arakawa K."/>
        </authorList>
    </citation>
    <scope>NUCLEOTIDE SEQUENCE</scope>
</reference>
<comment type="caution">
    <text evidence="2">The sequence shown here is derived from an EMBL/GenBank/DDBJ whole genome shotgun (WGS) entry which is preliminary data.</text>
</comment>
<keyword evidence="1" id="KW-1133">Transmembrane helix</keyword>
<dbReference type="EMBL" id="BMAW01058800">
    <property type="protein sequence ID" value="GFT18103.1"/>
    <property type="molecule type" value="Genomic_DNA"/>
</dbReference>
<keyword evidence="1" id="KW-0812">Transmembrane</keyword>
<protein>
    <submittedName>
        <fullName evidence="2">Uncharacterized protein</fullName>
    </submittedName>
</protein>
<dbReference type="AlphaFoldDB" id="A0A8X6NJK3"/>
<organism evidence="2 3">
    <name type="scientific">Nephila pilipes</name>
    <name type="common">Giant wood spider</name>
    <name type="synonym">Nephila maculata</name>
    <dbReference type="NCBI Taxonomy" id="299642"/>
    <lineage>
        <taxon>Eukaryota</taxon>
        <taxon>Metazoa</taxon>
        <taxon>Ecdysozoa</taxon>
        <taxon>Arthropoda</taxon>
        <taxon>Chelicerata</taxon>
        <taxon>Arachnida</taxon>
        <taxon>Araneae</taxon>
        <taxon>Araneomorphae</taxon>
        <taxon>Entelegynae</taxon>
        <taxon>Araneoidea</taxon>
        <taxon>Nephilidae</taxon>
        <taxon>Nephila</taxon>
    </lineage>
</organism>
<name>A0A8X6NJK3_NEPPI</name>
<gene>
    <name evidence="2" type="ORF">NPIL_318671</name>
</gene>
<keyword evidence="3" id="KW-1185">Reference proteome</keyword>
<keyword evidence="1" id="KW-0472">Membrane</keyword>
<evidence type="ECO:0000313" key="2">
    <source>
        <dbReference type="EMBL" id="GFT18103.1"/>
    </source>
</evidence>